<name>A0A1G8D419_9MICC</name>
<dbReference type="RefSeq" id="WP_090584344.1">
    <property type="nucleotide sequence ID" value="NZ_FNDT01000001.1"/>
</dbReference>
<keyword evidence="4" id="KW-1185">Reference proteome</keyword>
<evidence type="ECO:0000256" key="2">
    <source>
        <dbReference type="SAM" id="Phobius"/>
    </source>
</evidence>
<organism evidence="3 4">
    <name type="scientific">Arthrobacter subterraneus</name>
    <dbReference type="NCBI Taxonomy" id="335973"/>
    <lineage>
        <taxon>Bacteria</taxon>
        <taxon>Bacillati</taxon>
        <taxon>Actinomycetota</taxon>
        <taxon>Actinomycetes</taxon>
        <taxon>Micrococcales</taxon>
        <taxon>Micrococcaceae</taxon>
        <taxon>Arthrobacter</taxon>
    </lineage>
</organism>
<evidence type="ECO:0008006" key="5">
    <source>
        <dbReference type="Google" id="ProtNLM"/>
    </source>
</evidence>
<accession>A0A1G8D419</accession>
<evidence type="ECO:0000256" key="1">
    <source>
        <dbReference type="SAM" id="MobiDB-lite"/>
    </source>
</evidence>
<dbReference type="OrthoDB" id="3268622at2"/>
<dbReference type="Pfam" id="PF14012">
    <property type="entry name" value="DUF4229"/>
    <property type="match status" value="1"/>
</dbReference>
<protein>
    <recommendedName>
        <fullName evidence="5">DUF4229 domain-containing protein</fullName>
    </recommendedName>
</protein>
<keyword evidence="2" id="KW-0812">Transmembrane</keyword>
<evidence type="ECO:0000313" key="3">
    <source>
        <dbReference type="EMBL" id="SDH52465.1"/>
    </source>
</evidence>
<dbReference type="EMBL" id="FNDT01000001">
    <property type="protein sequence ID" value="SDH52465.1"/>
    <property type="molecule type" value="Genomic_DNA"/>
</dbReference>
<feature type="region of interest" description="Disordered" evidence="1">
    <location>
        <begin position="64"/>
        <end position="97"/>
    </location>
</feature>
<keyword evidence="2" id="KW-0472">Membrane</keyword>
<evidence type="ECO:0000313" key="4">
    <source>
        <dbReference type="Proteomes" id="UP000199258"/>
    </source>
</evidence>
<feature type="transmembrane region" description="Helical" evidence="2">
    <location>
        <begin position="12"/>
        <end position="42"/>
    </location>
</feature>
<sequence length="97" mass="10802">MPFLKFTALRLGFVVVFFVICYSLGLGAVFSAVAAAVLAWCVTYLFFRDLRNEAASTLQRRFRDGAPPVRTSSELRDADAEDSLDPNTPVNSDRRQP</sequence>
<reference evidence="3 4" key="1">
    <citation type="submission" date="2016-10" db="EMBL/GenBank/DDBJ databases">
        <authorList>
            <person name="de Groot N.N."/>
        </authorList>
    </citation>
    <scope>NUCLEOTIDE SEQUENCE [LARGE SCALE GENOMIC DNA]</scope>
    <source>
        <strain evidence="3 4">NP_1H</strain>
    </source>
</reference>
<keyword evidence="2" id="KW-1133">Transmembrane helix</keyword>
<proteinExistence type="predicted"/>
<dbReference type="InterPro" id="IPR025323">
    <property type="entry name" value="DUF4229"/>
</dbReference>
<gene>
    <name evidence="3" type="ORF">SAMN04488693_101474</name>
</gene>
<dbReference type="Proteomes" id="UP000199258">
    <property type="component" value="Unassembled WGS sequence"/>
</dbReference>
<dbReference type="AlphaFoldDB" id="A0A1G8D419"/>